<feature type="compositionally biased region" description="Polar residues" evidence="2">
    <location>
        <begin position="270"/>
        <end position="287"/>
    </location>
</feature>
<comment type="caution">
    <text evidence="4">The sequence shown here is derived from an EMBL/GenBank/DDBJ whole genome shotgun (WGS) entry which is preliminary data.</text>
</comment>
<evidence type="ECO:0000313" key="5">
    <source>
        <dbReference type="Proteomes" id="UP001059041"/>
    </source>
</evidence>
<dbReference type="GO" id="GO:0003723">
    <property type="term" value="F:RNA binding"/>
    <property type="evidence" value="ECO:0007669"/>
    <property type="project" value="InterPro"/>
</dbReference>
<dbReference type="Pfam" id="PF23058">
    <property type="entry name" value="RBD_ZCCHC3_2nd"/>
    <property type="match status" value="1"/>
</dbReference>
<feature type="region of interest" description="Disordered" evidence="2">
    <location>
        <begin position="270"/>
        <end position="318"/>
    </location>
</feature>
<keyword evidence="5" id="KW-1185">Reference proteome</keyword>
<evidence type="ECO:0000256" key="2">
    <source>
        <dbReference type="SAM" id="MobiDB-lite"/>
    </source>
</evidence>
<dbReference type="InterPro" id="IPR057811">
    <property type="entry name" value="RBD_ZCCHC3_2nd"/>
</dbReference>
<dbReference type="PROSITE" id="PS50158">
    <property type="entry name" value="ZF_CCHC"/>
    <property type="match status" value="2"/>
</dbReference>
<dbReference type="InterPro" id="IPR026960">
    <property type="entry name" value="RVT-Znf"/>
</dbReference>
<feature type="domain" description="CCHC-type" evidence="3">
    <location>
        <begin position="219"/>
        <end position="236"/>
    </location>
</feature>
<keyword evidence="1" id="KW-0862">Zinc</keyword>
<dbReference type="PANTHER" id="PTHR22639">
    <property type="entry name" value="GAG-RELATED PROTEIN"/>
    <property type="match status" value="1"/>
</dbReference>
<dbReference type="Gene3D" id="4.10.60.10">
    <property type="entry name" value="Zinc finger, CCHC-type"/>
    <property type="match status" value="1"/>
</dbReference>
<dbReference type="InterPro" id="IPR042509">
    <property type="entry name" value="ZCCHC3"/>
</dbReference>
<dbReference type="Pfam" id="PF23057">
    <property type="entry name" value="RBD_ZCCHC3_1st"/>
    <property type="match status" value="1"/>
</dbReference>
<gene>
    <name evidence="4" type="ORF">IRJ41_013786</name>
</gene>
<feature type="compositionally biased region" description="Acidic residues" evidence="2">
    <location>
        <begin position="303"/>
        <end position="315"/>
    </location>
</feature>
<dbReference type="GO" id="GO:0002218">
    <property type="term" value="P:activation of innate immune response"/>
    <property type="evidence" value="ECO:0007669"/>
    <property type="project" value="InterPro"/>
</dbReference>
<dbReference type="Proteomes" id="UP001059041">
    <property type="component" value="Linkage Group LG5"/>
</dbReference>
<dbReference type="SMART" id="SM00343">
    <property type="entry name" value="ZnF_C2HC"/>
    <property type="match status" value="3"/>
</dbReference>
<proteinExistence type="predicted"/>
<dbReference type="PANTHER" id="PTHR22639:SF3">
    <property type="entry name" value="ZINC FINGER CCHC DOMAIN-CONTAINING PROTEIN 3"/>
    <property type="match status" value="1"/>
</dbReference>
<dbReference type="GO" id="GO:0008270">
    <property type="term" value="F:zinc ion binding"/>
    <property type="evidence" value="ECO:0007669"/>
    <property type="project" value="UniProtKB-KW"/>
</dbReference>
<dbReference type="InterPro" id="IPR057810">
    <property type="entry name" value="RBD_ZCCHC3_1st"/>
</dbReference>
<keyword evidence="1" id="KW-0479">Metal-binding</keyword>
<feature type="domain" description="CCHC-type" evidence="3">
    <location>
        <begin position="184"/>
        <end position="199"/>
    </location>
</feature>
<dbReference type="EMBL" id="JAFHDT010000005">
    <property type="protein sequence ID" value="KAI7809645.1"/>
    <property type="molecule type" value="Genomic_DNA"/>
</dbReference>
<dbReference type="AlphaFoldDB" id="A0A9W7WWT7"/>
<evidence type="ECO:0000313" key="4">
    <source>
        <dbReference type="EMBL" id="KAI7809645.1"/>
    </source>
</evidence>
<feature type="region of interest" description="Disordered" evidence="2">
    <location>
        <begin position="341"/>
        <end position="380"/>
    </location>
</feature>
<name>A0A9W7WWT7_TRIRA</name>
<reference evidence="4" key="1">
    <citation type="submission" date="2021-02" db="EMBL/GenBank/DDBJ databases">
        <title>Comparative genomics reveals that relaxation of natural selection precedes convergent phenotypic evolution of cavefish.</title>
        <authorList>
            <person name="Peng Z."/>
        </authorList>
    </citation>
    <scope>NUCLEOTIDE SEQUENCE</scope>
    <source>
        <tissue evidence="4">Muscle</tissue>
    </source>
</reference>
<dbReference type="Pfam" id="PF13966">
    <property type="entry name" value="zf-RVT"/>
    <property type="match status" value="1"/>
</dbReference>
<protein>
    <recommendedName>
        <fullName evidence="3">CCHC-type domain-containing protein</fullName>
    </recommendedName>
</protein>
<dbReference type="InterPro" id="IPR036875">
    <property type="entry name" value="Znf_CCHC_sf"/>
</dbReference>
<dbReference type="InterPro" id="IPR001878">
    <property type="entry name" value="Znf_CCHC"/>
</dbReference>
<sequence>MSAVRAGVWRHHSVRFLFKEVEGRLLGMSRLDFSRKFIQKALHFNVCDVNCLMTLPLNKGFDLSFKTASLLSDFWQRFENAKAQFSMFAVEKLSDNTLKTVIVRMFNETVTGEDICVWLGRFCTVRGQPVKVLDEDGIWTCAWRIPIKQWEDARGYQGLKHLPSMIVLGENRGYIHYQGMPKLCRKCGNMGHLAEACQELICGKCREFGHTFEQCTNGRRCNLCGESNHLYRDCPKSFANKLKATKMAAPHIYQPQEQREKEAVPEVLAGNSNSQPASEIGQDNGSGAAQGAEPNIEGNEMGNDAEAEQEEEEESVSSLITVPEISMESSGSESVFSLPNAQMHKRPAGSPLSKAEEKKQRASQRPDFSSSENLDRMWPHESPNEVSFLQVQLRASSPKEPQESSSASPKVPFLALERAVFYFFWGSKWERLRRDVVKKRTENGGKGLPDPQLFLGGKFTALHIKYATTPSSNNKIAAMARFWMGSYLRTLKILTVDLRTPVSFNLPKEYNFIKKFLKKYSLEDQEVKVLTNHKSLVSLVQDREAASPIPGLTLGEAKQVWRNAAHPALQNRLKDLTWMAAHEILPARAVMHSRGMAKNPICPRPGCNDPETVRHLLWECGTARDLWAITGPLFFQCLPAGGVQMDYKLAIYGVGWGLRDLSSHHFGSLWFTLNTIKDVLWTTMNLLVGKQVTVPLHACERMVTSKLLGHRALSFGGGGWGHAKGPGFVPAPGCP</sequence>
<accession>A0A9W7WWT7</accession>
<organism evidence="4 5">
    <name type="scientific">Triplophysa rosa</name>
    <name type="common">Cave loach</name>
    <dbReference type="NCBI Taxonomy" id="992332"/>
    <lineage>
        <taxon>Eukaryota</taxon>
        <taxon>Metazoa</taxon>
        <taxon>Chordata</taxon>
        <taxon>Craniata</taxon>
        <taxon>Vertebrata</taxon>
        <taxon>Euteleostomi</taxon>
        <taxon>Actinopterygii</taxon>
        <taxon>Neopterygii</taxon>
        <taxon>Teleostei</taxon>
        <taxon>Ostariophysi</taxon>
        <taxon>Cypriniformes</taxon>
        <taxon>Nemacheilidae</taxon>
        <taxon>Triplophysa</taxon>
    </lineage>
</organism>
<dbReference type="Pfam" id="PF00098">
    <property type="entry name" value="zf-CCHC"/>
    <property type="match status" value="1"/>
</dbReference>
<dbReference type="SUPFAM" id="SSF57756">
    <property type="entry name" value="Retrovirus zinc finger-like domains"/>
    <property type="match status" value="1"/>
</dbReference>
<keyword evidence="1" id="KW-0863">Zinc-finger</keyword>
<evidence type="ECO:0000256" key="1">
    <source>
        <dbReference type="PROSITE-ProRule" id="PRU00047"/>
    </source>
</evidence>
<dbReference type="GO" id="GO:0003690">
    <property type="term" value="F:double-stranded DNA binding"/>
    <property type="evidence" value="ECO:0007669"/>
    <property type="project" value="InterPro"/>
</dbReference>
<evidence type="ECO:0000259" key="3">
    <source>
        <dbReference type="PROSITE" id="PS50158"/>
    </source>
</evidence>